<comment type="similarity">
    <text evidence="2">Belongs to the glutamate-gated ion channel (TC 1.A.10.1) family.</text>
</comment>
<keyword evidence="4" id="KW-1003">Cell membrane</keyword>
<evidence type="ECO:0000256" key="3">
    <source>
        <dbReference type="ARBA" id="ARBA00022448"/>
    </source>
</evidence>
<evidence type="ECO:0000256" key="5">
    <source>
        <dbReference type="ARBA" id="ARBA00022692"/>
    </source>
</evidence>
<evidence type="ECO:0000256" key="12">
    <source>
        <dbReference type="ARBA" id="ARBA00023303"/>
    </source>
</evidence>
<evidence type="ECO:0000313" key="16">
    <source>
        <dbReference type="Proteomes" id="UP000789390"/>
    </source>
</evidence>
<dbReference type="GO" id="GO:0005886">
    <property type="term" value="C:plasma membrane"/>
    <property type="evidence" value="ECO:0007669"/>
    <property type="project" value="UniProtKB-SubCell"/>
</dbReference>
<keyword evidence="12" id="KW-0407">Ion channel</keyword>
<keyword evidence="6 13" id="KW-1133">Transmembrane helix</keyword>
<dbReference type="OrthoDB" id="6362381at2759"/>
<evidence type="ECO:0000256" key="11">
    <source>
        <dbReference type="ARBA" id="ARBA00023286"/>
    </source>
</evidence>
<keyword evidence="8 13" id="KW-0472">Membrane</keyword>
<evidence type="ECO:0000256" key="10">
    <source>
        <dbReference type="ARBA" id="ARBA00023180"/>
    </source>
</evidence>
<feature type="transmembrane region" description="Helical" evidence="13">
    <location>
        <begin position="7"/>
        <end position="25"/>
    </location>
</feature>
<feature type="transmembrane region" description="Helical" evidence="13">
    <location>
        <begin position="165"/>
        <end position="184"/>
    </location>
</feature>
<dbReference type="Proteomes" id="UP000789390">
    <property type="component" value="Unassembled WGS sequence"/>
</dbReference>
<dbReference type="GO" id="GO:0050906">
    <property type="term" value="P:detection of stimulus involved in sensory perception"/>
    <property type="evidence" value="ECO:0007669"/>
    <property type="project" value="UniProtKB-ARBA"/>
</dbReference>
<keyword evidence="11" id="KW-1071">Ligand-gated ion channel</keyword>
<organism evidence="15 16">
    <name type="scientific">Daphnia galeata</name>
    <dbReference type="NCBI Taxonomy" id="27404"/>
    <lineage>
        <taxon>Eukaryota</taxon>
        <taxon>Metazoa</taxon>
        <taxon>Ecdysozoa</taxon>
        <taxon>Arthropoda</taxon>
        <taxon>Crustacea</taxon>
        <taxon>Branchiopoda</taxon>
        <taxon>Diplostraca</taxon>
        <taxon>Cladocera</taxon>
        <taxon>Anomopoda</taxon>
        <taxon>Daphniidae</taxon>
        <taxon>Daphnia</taxon>
    </lineage>
</organism>
<evidence type="ECO:0000256" key="1">
    <source>
        <dbReference type="ARBA" id="ARBA00004651"/>
    </source>
</evidence>
<name>A0A8J2WM82_9CRUS</name>
<evidence type="ECO:0000313" key="15">
    <source>
        <dbReference type="EMBL" id="CAH0108225.1"/>
    </source>
</evidence>
<dbReference type="SMART" id="SM00918">
    <property type="entry name" value="Lig_chan-Glu_bd"/>
    <property type="match status" value="1"/>
</dbReference>
<dbReference type="EMBL" id="CAKKLH010000281">
    <property type="protein sequence ID" value="CAH0108225.1"/>
    <property type="molecule type" value="Genomic_DNA"/>
</dbReference>
<proteinExistence type="inferred from homology"/>
<dbReference type="InterPro" id="IPR052192">
    <property type="entry name" value="Insect_Ionotropic_Sensory_Rcpt"/>
</dbReference>
<sequence>MGFFQICFHQCLWIAVLICIVFPYFTDSNNSGINLNGHHLRIASLDVRPYMFIEKNADQSIYRADGIVYQIIVWLSIRYNFTFSLVLPPDGTFGALVNNTWNGMIGMVINEQVEIIAAPVVPSLDRAQVLDFTATFSEEPMCCLIPAPEADNWLSAIVKPYDDQVWLMIIFSMFCVAVATWLTSKYGPIRQFMKYGLDAHKKPHLENGYKKMPLSEHFFAVFATVCLQPKDISTRSPNSSPLVGSVWCLSSVVLVYLYTSVLISYLTIPKMHSIVETTEELAVSSRLKVAVIQNSIFESTLLQSTSGPLKTLGNQLRQHPENRLSGEYYNLDKMLEKALLGQFGIILSKSQADSLINLSWKRENQCRLSIMREKIQSTRFCFALNKKSPYTKLISEGIYSMHDLGLIDYWKNRSTKTFTRSCEPSNRKMSVSKQKKNPLSLTNLSGAFVVLGVGILASSLAFFVEILTAAIYRMKSRH</sequence>
<evidence type="ECO:0000256" key="6">
    <source>
        <dbReference type="ARBA" id="ARBA00022989"/>
    </source>
</evidence>
<keyword evidence="5 13" id="KW-0812">Transmembrane</keyword>
<keyword evidence="16" id="KW-1185">Reference proteome</keyword>
<evidence type="ECO:0000259" key="14">
    <source>
        <dbReference type="SMART" id="SM00918"/>
    </source>
</evidence>
<dbReference type="PANTHER" id="PTHR42643:SF24">
    <property type="entry name" value="IONOTROPIC RECEPTOR 60A"/>
    <property type="match status" value="1"/>
</dbReference>
<dbReference type="InterPro" id="IPR019594">
    <property type="entry name" value="Glu/Gly-bd"/>
</dbReference>
<dbReference type="InterPro" id="IPR001320">
    <property type="entry name" value="Iontro_rcpt_C"/>
</dbReference>
<keyword evidence="3" id="KW-0813">Transport</keyword>
<evidence type="ECO:0000256" key="4">
    <source>
        <dbReference type="ARBA" id="ARBA00022475"/>
    </source>
</evidence>
<accession>A0A8J2WM82</accession>
<feature type="domain" description="Ionotropic glutamate receptor L-glutamate and glycine-binding" evidence="14">
    <location>
        <begin position="49"/>
        <end position="110"/>
    </location>
</feature>
<dbReference type="SUPFAM" id="SSF53850">
    <property type="entry name" value="Periplasmic binding protein-like II"/>
    <property type="match status" value="1"/>
</dbReference>
<dbReference type="Pfam" id="PF00060">
    <property type="entry name" value="Lig_chan"/>
    <property type="match status" value="1"/>
</dbReference>
<protein>
    <recommendedName>
        <fullName evidence="14">Ionotropic glutamate receptor L-glutamate and glycine-binding domain-containing protein</fullName>
    </recommendedName>
</protein>
<evidence type="ECO:0000256" key="13">
    <source>
        <dbReference type="SAM" id="Phobius"/>
    </source>
</evidence>
<reference evidence="15" key="1">
    <citation type="submission" date="2021-11" db="EMBL/GenBank/DDBJ databases">
        <authorList>
            <person name="Schell T."/>
        </authorList>
    </citation>
    <scope>NUCLEOTIDE SEQUENCE</scope>
    <source>
        <strain evidence="15">M5</strain>
    </source>
</reference>
<keyword evidence="7" id="KW-0406">Ion transport</keyword>
<evidence type="ECO:0000256" key="7">
    <source>
        <dbReference type="ARBA" id="ARBA00023065"/>
    </source>
</evidence>
<evidence type="ECO:0000256" key="2">
    <source>
        <dbReference type="ARBA" id="ARBA00008685"/>
    </source>
</evidence>
<evidence type="ECO:0000256" key="9">
    <source>
        <dbReference type="ARBA" id="ARBA00023170"/>
    </source>
</evidence>
<comment type="subcellular location">
    <subcellularLocation>
        <location evidence="1">Cell membrane</location>
        <topology evidence="1">Multi-pass membrane protein</topology>
    </subcellularLocation>
</comment>
<dbReference type="Gene3D" id="1.10.287.70">
    <property type="match status" value="1"/>
</dbReference>
<dbReference type="Gene3D" id="3.40.190.10">
    <property type="entry name" value="Periplasmic binding protein-like II"/>
    <property type="match status" value="1"/>
</dbReference>
<gene>
    <name evidence="15" type="ORF">DGAL_LOCUS11594</name>
</gene>
<comment type="caution">
    <text evidence="15">The sequence shown here is derived from an EMBL/GenBank/DDBJ whole genome shotgun (WGS) entry which is preliminary data.</text>
</comment>
<dbReference type="PANTHER" id="PTHR42643">
    <property type="entry name" value="IONOTROPIC RECEPTOR 20A-RELATED"/>
    <property type="match status" value="1"/>
</dbReference>
<keyword evidence="9" id="KW-0675">Receptor</keyword>
<feature type="transmembrane region" description="Helical" evidence="13">
    <location>
        <begin position="242"/>
        <end position="266"/>
    </location>
</feature>
<dbReference type="AlphaFoldDB" id="A0A8J2WM82"/>
<evidence type="ECO:0000256" key="8">
    <source>
        <dbReference type="ARBA" id="ARBA00023136"/>
    </source>
</evidence>
<keyword evidence="10" id="KW-0325">Glycoprotein</keyword>
<dbReference type="Pfam" id="PF10613">
    <property type="entry name" value="Lig_chan-Glu_bd"/>
    <property type="match status" value="1"/>
</dbReference>
<feature type="transmembrane region" description="Helical" evidence="13">
    <location>
        <begin position="444"/>
        <end position="472"/>
    </location>
</feature>
<dbReference type="GO" id="GO:0015276">
    <property type="term" value="F:ligand-gated monoatomic ion channel activity"/>
    <property type="evidence" value="ECO:0007669"/>
    <property type="project" value="InterPro"/>
</dbReference>